<keyword evidence="10" id="KW-1185">Reference proteome</keyword>
<dbReference type="PATRIC" id="fig|1315976.3.peg.1436"/>
<gene>
    <name evidence="9" type="ORF">PLESHI_07310</name>
</gene>
<dbReference type="Gene3D" id="2.40.30.170">
    <property type="match status" value="1"/>
</dbReference>
<dbReference type="Pfam" id="PF25917">
    <property type="entry name" value="BSH_RND"/>
    <property type="match status" value="1"/>
</dbReference>
<dbReference type="SUPFAM" id="SSF111369">
    <property type="entry name" value="HlyD-like secretion proteins"/>
    <property type="match status" value="1"/>
</dbReference>
<dbReference type="Pfam" id="PF25967">
    <property type="entry name" value="RND-MFP_C"/>
    <property type="match status" value="1"/>
</dbReference>
<dbReference type="NCBIfam" id="TIGR01730">
    <property type="entry name" value="RND_mfp"/>
    <property type="match status" value="1"/>
</dbReference>
<dbReference type="Proteomes" id="UP000014012">
    <property type="component" value="Unassembled WGS sequence"/>
</dbReference>
<feature type="compositionally biased region" description="Low complexity" evidence="4">
    <location>
        <begin position="382"/>
        <end position="395"/>
    </location>
</feature>
<evidence type="ECO:0000256" key="4">
    <source>
        <dbReference type="SAM" id="MobiDB-lite"/>
    </source>
</evidence>
<dbReference type="PANTHER" id="PTHR30158">
    <property type="entry name" value="ACRA/E-RELATED COMPONENT OF DRUG EFFLUX TRANSPORTER"/>
    <property type="match status" value="1"/>
</dbReference>
<dbReference type="GO" id="GO:0005886">
    <property type="term" value="C:plasma membrane"/>
    <property type="evidence" value="ECO:0007669"/>
    <property type="project" value="UniProtKB-SubCell"/>
</dbReference>
<feature type="region of interest" description="Disordered" evidence="4">
    <location>
        <begin position="374"/>
        <end position="404"/>
    </location>
</feature>
<dbReference type="InterPro" id="IPR006143">
    <property type="entry name" value="RND_pump_MFP"/>
</dbReference>
<name>R8ARI4_PLESH</name>
<feature type="coiled-coil region" evidence="3">
    <location>
        <begin position="145"/>
        <end position="172"/>
    </location>
</feature>
<evidence type="ECO:0000256" key="1">
    <source>
        <dbReference type="ARBA" id="ARBA00004519"/>
    </source>
</evidence>
<dbReference type="Pfam" id="PF25876">
    <property type="entry name" value="HH_MFP_RND"/>
    <property type="match status" value="1"/>
</dbReference>
<dbReference type="InterPro" id="IPR058627">
    <property type="entry name" value="MdtA-like_C"/>
</dbReference>
<dbReference type="Gene3D" id="2.40.420.20">
    <property type="match status" value="1"/>
</dbReference>
<dbReference type="GO" id="GO:0046677">
    <property type="term" value="P:response to antibiotic"/>
    <property type="evidence" value="ECO:0007669"/>
    <property type="project" value="TreeGrafter"/>
</dbReference>
<dbReference type="HOGENOM" id="CLU_018816_2_1_6"/>
<dbReference type="FunFam" id="2.40.420.20:FF:000001">
    <property type="entry name" value="Efflux RND transporter periplasmic adaptor subunit"/>
    <property type="match status" value="1"/>
</dbReference>
<protein>
    <submittedName>
        <fullName evidence="9">Acriflavin resistance protein A</fullName>
    </submittedName>
</protein>
<keyword evidence="3" id="KW-0175">Coiled coil</keyword>
<dbReference type="EMBL" id="AQQO01000047">
    <property type="protein sequence ID" value="EON88936.1"/>
    <property type="molecule type" value="Genomic_DNA"/>
</dbReference>
<dbReference type="Gene3D" id="2.40.50.100">
    <property type="match status" value="1"/>
</dbReference>
<dbReference type="PANTHER" id="PTHR30158:SF3">
    <property type="entry name" value="MULTIDRUG EFFLUX PUMP SUBUNIT ACRA-RELATED"/>
    <property type="match status" value="1"/>
</dbReference>
<comment type="similarity">
    <text evidence="2">Belongs to the membrane fusion protein (MFP) (TC 8.A.1) family.</text>
</comment>
<evidence type="ECO:0000256" key="2">
    <source>
        <dbReference type="ARBA" id="ARBA00009477"/>
    </source>
</evidence>
<reference evidence="9 10" key="1">
    <citation type="journal article" date="2013" name="Genome Announc.">
        <title>Genome Sequence of Plesiomonas shigelloides Strain 302-73 (Serotype O1).</title>
        <authorList>
            <person name="Pique N."/>
            <person name="Aquilini E."/>
            <person name="Alioto T."/>
            <person name="Minana-Galbis D."/>
            <person name="Tomas J.M."/>
        </authorList>
    </citation>
    <scope>NUCLEOTIDE SEQUENCE [LARGE SCALE GENOMIC DNA]</scope>
    <source>
        <strain evidence="9 10">302-73</strain>
    </source>
</reference>
<dbReference type="GO" id="GO:0022857">
    <property type="term" value="F:transmembrane transporter activity"/>
    <property type="evidence" value="ECO:0007669"/>
    <property type="project" value="InterPro"/>
</dbReference>
<organism evidence="9 10">
    <name type="scientific">Plesiomonas shigelloides 302-73</name>
    <dbReference type="NCBI Taxonomy" id="1315976"/>
    <lineage>
        <taxon>Bacteria</taxon>
        <taxon>Pseudomonadati</taxon>
        <taxon>Pseudomonadota</taxon>
        <taxon>Gammaproteobacteria</taxon>
        <taxon>Enterobacterales</taxon>
        <taxon>Enterobacteriaceae</taxon>
        <taxon>Plesiomonas</taxon>
    </lineage>
</organism>
<evidence type="ECO:0000313" key="10">
    <source>
        <dbReference type="Proteomes" id="UP000014012"/>
    </source>
</evidence>
<dbReference type="AlphaFoldDB" id="R8ARI4"/>
<dbReference type="PROSITE" id="PS51257">
    <property type="entry name" value="PROKAR_LIPOPROTEIN"/>
    <property type="match status" value="1"/>
</dbReference>
<comment type="caution">
    <text evidence="9">The sequence shown here is derived from an EMBL/GenBank/DDBJ whole genome shotgun (WGS) entry which is preliminary data.</text>
</comment>
<dbReference type="Pfam" id="PF25944">
    <property type="entry name" value="Beta-barrel_RND"/>
    <property type="match status" value="1"/>
</dbReference>
<dbReference type="Gene3D" id="1.10.287.470">
    <property type="entry name" value="Helix hairpin bin"/>
    <property type="match status" value="1"/>
</dbReference>
<evidence type="ECO:0000259" key="8">
    <source>
        <dbReference type="Pfam" id="PF25967"/>
    </source>
</evidence>
<sequence length="404" mass="42824">MQTMQKRPFAYATLLTVLTASLLTGCKEAPPEGGRQMPPAAVDVVTLQQAPLQLTTDLTGRTSALRIAEVRPQVSGLILKRLFTEGSDVKAGDVLYQIDPALYEADVASASAALARAQASARTAELRLKRYVNLLQKHSISQQEYDDADAQRKQAQADVLAAQANLKRARINLGYTKITAPISGRIGTSAVTEGALVTAQQGVALTTIQQLDPMYVDVRQSTADLLRLKQWVASGKVTAQNPNEAPVSLFLEDGSAYPQAGVLQFSDVTVDENTGMVSLRVVVPNPQQLLMPGMFIRARLSEGVRENGLLVPQVAVSRTPKGGASVLVVDSDNKVSPRDIQVSRMIGTDWVVESGLKAGERVIIAGLQKVAPGAQVNPTDKTAAASQSATPAPATEGSSNGVAH</sequence>
<dbReference type="InterPro" id="IPR058626">
    <property type="entry name" value="MdtA-like_b-barrel"/>
</dbReference>
<evidence type="ECO:0000259" key="5">
    <source>
        <dbReference type="Pfam" id="PF25876"/>
    </source>
</evidence>
<evidence type="ECO:0000259" key="7">
    <source>
        <dbReference type="Pfam" id="PF25944"/>
    </source>
</evidence>
<evidence type="ECO:0000256" key="3">
    <source>
        <dbReference type="SAM" id="Coils"/>
    </source>
</evidence>
<dbReference type="InterPro" id="IPR058624">
    <property type="entry name" value="MdtA-like_HH"/>
</dbReference>
<dbReference type="InterPro" id="IPR058625">
    <property type="entry name" value="MdtA-like_BSH"/>
</dbReference>
<comment type="subcellular location">
    <subcellularLocation>
        <location evidence="1">Cell inner membrane</location>
        <topology evidence="1">Lipid-anchor</topology>
    </subcellularLocation>
</comment>
<proteinExistence type="inferred from homology"/>
<feature type="domain" description="Multidrug resistance protein MdtA-like beta-barrel" evidence="7">
    <location>
        <begin position="213"/>
        <end position="303"/>
    </location>
</feature>
<feature type="domain" description="Multidrug resistance protein MdtA-like C-terminal permuted SH3" evidence="8">
    <location>
        <begin position="307"/>
        <end position="369"/>
    </location>
</feature>
<evidence type="ECO:0000313" key="9">
    <source>
        <dbReference type="EMBL" id="EON88936.1"/>
    </source>
</evidence>
<feature type="domain" description="Multidrug resistance protein MdtA-like alpha-helical hairpin" evidence="5">
    <location>
        <begin position="107"/>
        <end position="176"/>
    </location>
</feature>
<evidence type="ECO:0000259" key="6">
    <source>
        <dbReference type="Pfam" id="PF25917"/>
    </source>
</evidence>
<feature type="domain" description="Multidrug resistance protein MdtA-like barrel-sandwich hybrid" evidence="6">
    <location>
        <begin position="66"/>
        <end position="209"/>
    </location>
</feature>
<accession>R8ARI4</accession>